<feature type="transmembrane region" description="Helical" evidence="2">
    <location>
        <begin position="205"/>
        <end position="225"/>
    </location>
</feature>
<accession>A0ABY7M809</accession>
<keyword evidence="4" id="KW-1185">Reference proteome</keyword>
<gene>
    <name evidence="3" type="ORF">O0235_03685</name>
</gene>
<keyword evidence="2" id="KW-1133">Transmembrane helix</keyword>
<name>A0ABY7M809_9CHLR</name>
<feature type="transmembrane region" description="Helical" evidence="2">
    <location>
        <begin position="254"/>
        <end position="273"/>
    </location>
</feature>
<organism evidence="3 4">
    <name type="scientific">Tepidiforma flava</name>
    <dbReference type="NCBI Taxonomy" id="3004094"/>
    <lineage>
        <taxon>Bacteria</taxon>
        <taxon>Bacillati</taxon>
        <taxon>Chloroflexota</taxon>
        <taxon>Tepidiformia</taxon>
        <taxon>Tepidiformales</taxon>
        <taxon>Tepidiformaceae</taxon>
        <taxon>Tepidiforma</taxon>
    </lineage>
</organism>
<feature type="compositionally biased region" description="Low complexity" evidence="1">
    <location>
        <begin position="280"/>
        <end position="291"/>
    </location>
</feature>
<reference evidence="3 4" key="1">
    <citation type="journal article" date="2023" name="ISME J.">
        <title>Thermophilic Dehalococcoidia with unusual traits shed light on an unexpected past.</title>
        <authorList>
            <person name="Palmer M."/>
            <person name="Covington J.K."/>
            <person name="Zhou E.M."/>
            <person name="Thomas S.C."/>
            <person name="Habib N."/>
            <person name="Seymour C.O."/>
            <person name="Lai D."/>
            <person name="Johnston J."/>
            <person name="Hashimi A."/>
            <person name="Jiao J.Y."/>
            <person name="Muok A.R."/>
            <person name="Liu L."/>
            <person name="Xian W.D."/>
            <person name="Zhi X.Y."/>
            <person name="Li M.M."/>
            <person name="Silva L.P."/>
            <person name="Bowen B.P."/>
            <person name="Louie K."/>
            <person name="Briegel A."/>
            <person name="Pett-Ridge J."/>
            <person name="Weber P.K."/>
            <person name="Tocheva E.I."/>
            <person name="Woyke T."/>
            <person name="Northen T.R."/>
            <person name="Mayali X."/>
            <person name="Li W.J."/>
            <person name="Hedlund B.P."/>
        </authorList>
    </citation>
    <scope>NUCLEOTIDE SEQUENCE [LARGE SCALE GENOMIC DNA]</scope>
    <source>
        <strain evidence="3 4">YIM 72310</strain>
    </source>
</reference>
<evidence type="ECO:0000313" key="4">
    <source>
        <dbReference type="Proteomes" id="UP001212803"/>
    </source>
</evidence>
<evidence type="ECO:0000313" key="3">
    <source>
        <dbReference type="EMBL" id="WBL36666.1"/>
    </source>
</evidence>
<feature type="region of interest" description="Disordered" evidence="1">
    <location>
        <begin position="280"/>
        <end position="299"/>
    </location>
</feature>
<evidence type="ECO:0000256" key="1">
    <source>
        <dbReference type="SAM" id="MobiDB-lite"/>
    </source>
</evidence>
<feature type="transmembrane region" description="Helical" evidence="2">
    <location>
        <begin position="33"/>
        <end position="54"/>
    </location>
</feature>
<keyword evidence="2" id="KW-0812">Transmembrane</keyword>
<evidence type="ECO:0008006" key="5">
    <source>
        <dbReference type="Google" id="ProtNLM"/>
    </source>
</evidence>
<evidence type="ECO:0000256" key="2">
    <source>
        <dbReference type="SAM" id="Phobius"/>
    </source>
</evidence>
<dbReference type="Proteomes" id="UP001212803">
    <property type="component" value="Chromosome"/>
</dbReference>
<dbReference type="RefSeq" id="WP_270057183.1">
    <property type="nucleotide sequence ID" value="NZ_CP115149.1"/>
</dbReference>
<feature type="transmembrane region" description="Helical" evidence="2">
    <location>
        <begin position="172"/>
        <end position="193"/>
    </location>
</feature>
<dbReference type="EMBL" id="CP115149">
    <property type="protein sequence ID" value="WBL36666.1"/>
    <property type="molecule type" value="Genomic_DNA"/>
</dbReference>
<protein>
    <recommendedName>
        <fullName evidence="5">DUF1461 domain-containing protein</fullName>
    </recommendedName>
</protein>
<proteinExistence type="predicted"/>
<sequence length="299" mass="29998">MSGLGPDEFGAEPPVRERLFAEVASPGEGRRSLVAVLLALAAFGMALSVSAWQVTGEATALPMLRSAIASLTEVDRFLAEEGPGLREAAARQEGVLELPGYPLPIALEAREVRGASDAELQAMLLDRSAALVYAEGLRAFDLTGAQSIDRFSVDGLLELMAGQLSGPAHERAGTAAAVLAAATAALAALLAALSTGWSRLRAPAAAAALGGVGAAALSLAAWAIAGQFGGSDPFVSHLRAIAQAGVSAGTRNGAIVAGAGLALVAAAWGLELLERRTAGAPADAGDAPEYAAADEREAG</sequence>
<keyword evidence="2" id="KW-0472">Membrane</keyword>